<evidence type="ECO:0000256" key="1">
    <source>
        <dbReference type="SAM" id="MobiDB-lite"/>
    </source>
</evidence>
<dbReference type="EMBL" id="JACXAA010000001">
    <property type="protein sequence ID" value="MBD2751926.1"/>
    <property type="molecule type" value="Genomic_DNA"/>
</dbReference>
<keyword evidence="3" id="KW-1185">Reference proteome</keyword>
<reference evidence="2" key="1">
    <citation type="submission" date="2020-09" db="EMBL/GenBank/DDBJ databases">
        <authorList>
            <person name="Kim M.K."/>
        </authorList>
    </citation>
    <scope>NUCLEOTIDE SEQUENCE</scope>
    <source>
        <strain evidence="2">BT704</strain>
    </source>
</reference>
<protein>
    <submittedName>
        <fullName evidence="2">Uncharacterized protein</fullName>
    </submittedName>
</protein>
<evidence type="ECO:0000313" key="3">
    <source>
        <dbReference type="Proteomes" id="UP000653797"/>
    </source>
</evidence>
<dbReference type="RefSeq" id="WP_191037549.1">
    <property type="nucleotide sequence ID" value="NZ_JACXAA010000001.1"/>
</dbReference>
<accession>A0A927AY07</accession>
<dbReference type="Proteomes" id="UP000653797">
    <property type="component" value="Unassembled WGS sequence"/>
</dbReference>
<organism evidence="2 3">
    <name type="scientific">Spirosoma validum</name>
    <dbReference type="NCBI Taxonomy" id="2771355"/>
    <lineage>
        <taxon>Bacteria</taxon>
        <taxon>Pseudomonadati</taxon>
        <taxon>Bacteroidota</taxon>
        <taxon>Cytophagia</taxon>
        <taxon>Cytophagales</taxon>
        <taxon>Cytophagaceae</taxon>
        <taxon>Spirosoma</taxon>
    </lineage>
</organism>
<evidence type="ECO:0000313" key="2">
    <source>
        <dbReference type="EMBL" id="MBD2751926.1"/>
    </source>
</evidence>
<sequence length="77" mass="8512">MAITSSHTGNNTPSPTQYRHSPTTSGYSHTSPSKEAFAWFILPGHHRLTSPFNQQKHSSLSSMPTCNPLYPTTTFYG</sequence>
<feature type="region of interest" description="Disordered" evidence="1">
    <location>
        <begin position="1"/>
        <end position="31"/>
    </location>
</feature>
<dbReference type="AlphaFoldDB" id="A0A927AY07"/>
<proteinExistence type="predicted"/>
<name>A0A927AY07_9BACT</name>
<gene>
    <name evidence="2" type="ORF">IC230_03415</name>
</gene>
<comment type="caution">
    <text evidence="2">The sequence shown here is derived from an EMBL/GenBank/DDBJ whole genome shotgun (WGS) entry which is preliminary data.</text>
</comment>